<proteinExistence type="predicted"/>
<protein>
    <submittedName>
        <fullName evidence="1">Uncharacterized protein</fullName>
    </submittedName>
</protein>
<name>A0A4Y7LBL4_PAPSO</name>
<dbReference type="Proteomes" id="UP000316621">
    <property type="component" value="Chromosome 10"/>
</dbReference>
<evidence type="ECO:0000313" key="1">
    <source>
        <dbReference type="EMBL" id="RZC81569.1"/>
    </source>
</evidence>
<dbReference type="EMBL" id="CM010724">
    <property type="protein sequence ID" value="RZC81569.1"/>
    <property type="molecule type" value="Genomic_DNA"/>
</dbReference>
<keyword evidence="2" id="KW-1185">Reference proteome</keyword>
<evidence type="ECO:0000313" key="2">
    <source>
        <dbReference type="Proteomes" id="UP000316621"/>
    </source>
</evidence>
<gene>
    <name evidence="1" type="ORF">C5167_044147</name>
</gene>
<reference evidence="1 2" key="1">
    <citation type="journal article" date="2018" name="Science">
        <title>The opium poppy genome and morphinan production.</title>
        <authorList>
            <person name="Guo L."/>
            <person name="Winzer T."/>
            <person name="Yang X."/>
            <person name="Li Y."/>
            <person name="Ning Z."/>
            <person name="He Z."/>
            <person name="Teodor R."/>
            <person name="Lu Y."/>
            <person name="Bowser T.A."/>
            <person name="Graham I.A."/>
            <person name="Ye K."/>
        </authorList>
    </citation>
    <scope>NUCLEOTIDE SEQUENCE [LARGE SCALE GENOMIC DNA]</scope>
    <source>
        <strain evidence="2">cv. HN1</strain>
        <tissue evidence="1">Leaves</tissue>
    </source>
</reference>
<organism evidence="1 2">
    <name type="scientific">Papaver somniferum</name>
    <name type="common">Opium poppy</name>
    <dbReference type="NCBI Taxonomy" id="3469"/>
    <lineage>
        <taxon>Eukaryota</taxon>
        <taxon>Viridiplantae</taxon>
        <taxon>Streptophyta</taxon>
        <taxon>Embryophyta</taxon>
        <taxon>Tracheophyta</taxon>
        <taxon>Spermatophyta</taxon>
        <taxon>Magnoliopsida</taxon>
        <taxon>Ranunculales</taxon>
        <taxon>Papaveraceae</taxon>
        <taxon>Papaveroideae</taxon>
        <taxon>Papaver</taxon>
    </lineage>
</organism>
<dbReference type="AlphaFoldDB" id="A0A4Y7LBL4"/>
<accession>A0A4Y7LBL4</accession>
<sequence length="18" mass="2036">MLKKVNVAVKDKEVHLLA</sequence>